<dbReference type="EMBL" id="CP036525">
    <property type="protein sequence ID" value="QDT07324.1"/>
    <property type="molecule type" value="Genomic_DNA"/>
</dbReference>
<evidence type="ECO:0000313" key="6">
    <source>
        <dbReference type="Proteomes" id="UP000318538"/>
    </source>
</evidence>
<evidence type="ECO:0000256" key="2">
    <source>
        <dbReference type="PROSITE-ProRule" id="PRU01379"/>
    </source>
</evidence>
<dbReference type="SUPFAM" id="SSF53187">
    <property type="entry name" value="Zn-dependent exopeptidases"/>
    <property type="match status" value="1"/>
</dbReference>
<name>A0A517NJL6_9BACT</name>
<protein>
    <submittedName>
        <fullName evidence="5">Zinc carboxypeptidase</fullName>
    </submittedName>
</protein>
<dbReference type="InterPro" id="IPR050821">
    <property type="entry name" value="Cytosolic_carboxypeptidase"/>
</dbReference>
<keyword evidence="5" id="KW-0121">Carboxypeptidase</keyword>
<feature type="domain" description="Peptidase M14" evidence="4">
    <location>
        <begin position="151"/>
        <end position="415"/>
    </location>
</feature>
<dbReference type="Proteomes" id="UP000318538">
    <property type="component" value="Chromosome"/>
</dbReference>
<dbReference type="InterPro" id="IPR040626">
    <property type="entry name" value="Pepdidase_M14_N"/>
</dbReference>
<proteinExistence type="inferred from homology"/>
<dbReference type="Pfam" id="PF00246">
    <property type="entry name" value="Peptidase_M14"/>
    <property type="match status" value="1"/>
</dbReference>
<dbReference type="GO" id="GO:0006508">
    <property type="term" value="P:proteolysis"/>
    <property type="evidence" value="ECO:0007669"/>
    <property type="project" value="InterPro"/>
</dbReference>
<evidence type="ECO:0000256" key="1">
    <source>
        <dbReference type="ARBA" id="ARBA00001947"/>
    </source>
</evidence>
<feature type="active site" description="Proton donor/acceptor" evidence="2">
    <location>
        <position position="387"/>
    </location>
</feature>
<evidence type="ECO:0000259" key="4">
    <source>
        <dbReference type="PROSITE" id="PS52035"/>
    </source>
</evidence>
<gene>
    <name evidence="5" type="ORF">K227x_57510</name>
</gene>
<dbReference type="OrthoDB" id="237859at2"/>
<dbReference type="KEGG" id="rlc:K227x_57510"/>
<dbReference type="GO" id="GO:0004181">
    <property type="term" value="F:metallocarboxypeptidase activity"/>
    <property type="evidence" value="ECO:0007669"/>
    <property type="project" value="InterPro"/>
</dbReference>
<evidence type="ECO:0000256" key="3">
    <source>
        <dbReference type="SAM" id="SignalP"/>
    </source>
</evidence>
<feature type="chain" id="PRO_5021988544" evidence="3">
    <location>
        <begin position="23"/>
        <end position="426"/>
    </location>
</feature>
<evidence type="ECO:0000313" key="5">
    <source>
        <dbReference type="EMBL" id="QDT07324.1"/>
    </source>
</evidence>
<accession>A0A517NJL6</accession>
<comment type="cofactor">
    <cofactor evidence="1">
        <name>Zn(2+)</name>
        <dbReference type="ChEBI" id="CHEBI:29105"/>
    </cofactor>
</comment>
<keyword evidence="3" id="KW-0732">Signal</keyword>
<organism evidence="5 6">
    <name type="scientific">Rubripirellula lacrimiformis</name>
    <dbReference type="NCBI Taxonomy" id="1930273"/>
    <lineage>
        <taxon>Bacteria</taxon>
        <taxon>Pseudomonadati</taxon>
        <taxon>Planctomycetota</taxon>
        <taxon>Planctomycetia</taxon>
        <taxon>Pirellulales</taxon>
        <taxon>Pirellulaceae</taxon>
        <taxon>Rubripirellula</taxon>
    </lineage>
</organism>
<dbReference type="RefSeq" id="WP_145175121.1">
    <property type="nucleotide sequence ID" value="NZ_CP036525.1"/>
</dbReference>
<reference evidence="5 6" key="1">
    <citation type="submission" date="2019-02" db="EMBL/GenBank/DDBJ databases">
        <title>Deep-cultivation of Planctomycetes and their phenomic and genomic characterization uncovers novel biology.</title>
        <authorList>
            <person name="Wiegand S."/>
            <person name="Jogler M."/>
            <person name="Boedeker C."/>
            <person name="Pinto D."/>
            <person name="Vollmers J."/>
            <person name="Rivas-Marin E."/>
            <person name="Kohn T."/>
            <person name="Peeters S.H."/>
            <person name="Heuer A."/>
            <person name="Rast P."/>
            <person name="Oberbeckmann S."/>
            <person name="Bunk B."/>
            <person name="Jeske O."/>
            <person name="Meyerdierks A."/>
            <person name="Storesund J.E."/>
            <person name="Kallscheuer N."/>
            <person name="Luecker S."/>
            <person name="Lage O.M."/>
            <person name="Pohl T."/>
            <person name="Merkel B.J."/>
            <person name="Hornburger P."/>
            <person name="Mueller R.-W."/>
            <person name="Bruemmer F."/>
            <person name="Labrenz M."/>
            <person name="Spormann A.M."/>
            <person name="Op den Camp H."/>
            <person name="Overmann J."/>
            <person name="Amann R."/>
            <person name="Jetten M.S.M."/>
            <person name="Mascher T."/>
            <person name="Medema M.H."/>
            <person name="Devos D.P."/>
            <person name="Kaster A.-K."/>
            <person name="Ovreas L."/>
            <person name="Rohde M."/>
            <person name="Galperin M.Y."/>
            <person name="Jogler C."/>
        </authorList>
    </citation>
    <scope>NUCLEOTIDE SEQUENCE [LARGE SCALE GENOMIC DNA]</scope>
    <source>
        <strain evidence="5 6">K22_7</strain>
    </source>
</reference>
<dbReference type="PROSITE" id="PS52035">
    <property type="entry name" value="PEPTIDASE_M14"/>
    <property type="match status" value="1"/>
</dbReference>
<dbReference type="InterPro" id="IPR000834">
    <property type="entry name" value="Peptidase_M14"/>
</dbReference>
<sequence length="426" mass="46798" precursor="true">MKYRLIIALLFAGASLPSPCQAAGAAPLVVDTDFEGGSATVVAIDQERSTITFMPGGDPARGWPAWWYFRVTGLSPGQTLTLTLQASDRVAAERRRAGGKPIPAYWSQPSQAAWSVDGKKWRQSRPGNLSDSAMTYELTSPGNELWVAWGPPATTGMINQWIQGIANQYDFVHSFRLSKTREGRVVHGIRIGGDGDPDRQLRPVVWLQARQHAWESGSSWVARGIGQWLVGDSEDAQWIRDNAVVYVVPIMDVDRVSTGDGGKGALPNDHNRDWSDQPHYPEVAAAQQRIGAWGTDARLAVFVDLHNPGPNDKEAFFFVPPPEVVGPAELARRSEFLDLICDVYDGQIPMTRKTRSTGPRYDPNWQKISGTWVSQHSDDQAVSVCLETPWDTPNSTIAGYESVGAGLMKGIAKFLQTEDPTQQSTE</sequence>
<dbReference type="Gene3D" id="3.40.630.10">
    <property type="entry name" value="Zn peptidases"/>
    <property type="match status" value="1"/>
</dbReference>
<keyword evidence="5" id="KW-0645">Protease</keyword>
<dbReference type="PANTHER" id="PTHR12756:SF11">
    <property type="entry name" value="CYTOSOLIC CARBOXYPEPTIDASE 1"/>
    <property type="match status" value="1"/>
</dbReference>
<dbReference type="PANTHER" id="PTHR12756">
    <property type="entry name" value="CYTOSOLIC CARBOXYPEPTIDASE"/>
    <property type="match status" value="1"/>
</dbReference>
<dbReference type="AlphaFoldDB" id="A0A517NJL6"/>
<comment type="similarity">
    <text evidence="2">Belongs to the peptidase M14 family.</text>
</comment>
<dbReference type="Gene3D" id="2.60.40.3120">
    <property type="match status" value="1"/>
</dbReference>
<keyword evidence="6" id="KW-1185">Reference proteome</keyword>
<dbReference type="Pfam" id="PF18027">
    <property type="entry name" value="Pepdidase_M14_N"/>
    <property type="match status" value="1"/>
</dbReference>
<keyword evidence="5" id="KW-0378">Hydrolase</keyword>
<dbReference type="GO" id="GO:0008270">
    <property type="term" value="F:zinc ion binding"/>
    <property type="evidence" value="ECO:0007669"/>
    <property type="project" value="InterPro"/>
</dbReference>
<feature type="signal peptide" evidence="3">
    <location>
        <begin position="1"/>
        <end position="22"/>
    </location>
</feature>